<reference evidence="3 4" key="1">
    <citation type="journal article" date="2024" name="Nat. Commun.">
        <title>Phylogenomics reveals the evolutionary origins of lichenization in chlorophyte algae.</title>
        <authorList>
            <person name="Puginier C."/>
            <person name="Libourel C."/>
            <person name="Otte J."/>
            <person name="Skaloud P."/>
            <person name="Haon M."/>
            <person name="Grisel S."/>
            <person name="Petersen M."/>
            <person name="Berrin J.G."/>
            <person name="Delaux P.M."/>
            <person name="Dal Grande F."/>
            <person name="Keller J."/>
        </authorList>
    </citation>
    <scope>NUCLEOTIDE SEQUENCE [LARGE SCALE GENOMIC DNA]</scope>
    <source>
        <strain evidence="3 4">SAG 2043</strain>
    </source>
</reference>
<feature type="compositionally biased region" description="Low complexity" evidence="2">
    <location>
        <begin position="77"/>
        <end position="96"/>
    </location>
</feature>
<comment type="caution">
    <text evidence="3">The sequence shown here is derived from an EMBL/GenBank/DDBJ whole genome shotgun (WGS) entry which is preliminary data.</text>
</comment>
<evidence type="ECO:0000256" key="1">
    <source>
        <dbReference type="SAM" id="Coils"/>
    </source>
</evidence>
<evidence type="ECO:0000256" key="2">
    <source>
        <dbReference type="SAM" id="MobiDB-lite"/>
    </source>
</evidence>
<dbReference type="Proteomes" id="UP001489004">
    <property type="component" value="Unassembled WGS sequence"/>
</dbReference>
<dbReference type="AlphaFoldDB" id="A0AAW1Q0L8"/>
<name>A0AAW1Q0L8_9CHLO</name>
<protein>
    <submittedName>
        <fullName evidence="3">Uncharacterized protein</fullName>
    </submittedName>
</protein>
<sequence>MAPEPPPPAASDWRIIFSPLMSRTAKSRQRSESDALESSQPLQELRPQQANLLVEASMTTPGLSHQLQRSSIAGTSSLSLNRASTSSSDSFGSSQSPYAVGRMPTRVAKAHQAARRRGAVSAVPAQAAPRSLSSTAQQAKEMAALHAEARLREKLLRSQEAKPHLRYSLQVDACSQALQEVFPEVQPYQNLLKLIKDSYDGAWQAQATPKQPEPRTSITGDHIQQDYIASLQQDKIQLSHKVSQLQQQVQEQEDLIDNLKRERKLERSDAAEQASVLAASNASVKQLTSLLSAVSMGEMTASMLQELGLPGPPPAPADHAAAYHPGQPKAVLSSGADVSKGGMESEAEFQESLKQQSMFRGVDPLEISWGTPLSARQPAPRPAEVPQLRLKRVAA</sequence>
<accession>A0AAW1Q0L8</accession>
<gene>
    <name evidence="3" type="ORF">WJX72_008352</name>
</gene>
<dbReference type="EMBL" id="JALJOR010000007">
    <property type="protein sequence ID" value="KAK9814592.1"/>
    <property type="molecule type" value="Genomic_DNA"/>
</dbReference>
<feature type="compositionally biased region" description="Low complexity" evidence="2">
    <location>
        <begin position="317"/>
        <end position="326"/>
    </location>
</feature>
<proteinExistence type="predicted"/>
<organism evidence="3 4">
    <name type="scientific">[Myrmecia] bisecta</name>
    <dbReference type="NCBI Taxonomy" id="41462"/>
    <lineage>
        <taxon>Eukaryota</taxon>
        <taxon>Viridiplantae</taxon>
        <taxon>Chlorophyta</taxon>
        <taxon>core chlorophytes</taxon>
        <taxon>Trebouxiophyceae</taxon>
        <taxon>Trebouxiales</taxon>
        <taxon>Trebouxiaceae</taxon>
        <taxon>Myrmecia</taxon>
    </lineage>
</organism>
<feature type="region of interest" description="Disordered" evidence="2">
    <location>
        <begin position="310"/>
        <end position="356"/>
    </location>
</feature>
<evidence type="ECO:0000313" key="4">
    <source>
        <dbReference type="Proteomes" id="UP001489004"/>
    </source>
</evidence>
<feature type="region of interest" description="Disordered" evidence="2">
    <location>
        <begin position="77"/>
        <end position="100"/>
    </location>
</feature>
<keyword evidence="1" id="KW-0175">Coiled coil</keyword>
<feature type="region of interest" description="Disordered" evidence="2">
    <location>
        <begin position="22"/>
        <end position="44"/>
    </location>
</feature>
<evidence type="ECO:0000313" key="3">
    <source>
        <dbReference type="EMBL" id="KAK9814592.1"/>
    </source>
</evidence>
<feature type="region of interest" description="Disordered" evidence="2">
    <location>
        <begin position="114"/>
        <end position="138"/>
    </location>
</feature>
<keyword evidence="4" id="KW-1185">Reference proteome</keyword>
<feature type="coiled-coil region" evidence="1">
    <location>
        <begin position="228"/>
        <end position="269"/>
    </location>
</feature>
<feature type="region of interest" description="Disordered" evidence="2">
    <location>
        <begin position="369"/>
        <end position="395"/>
    </location>
</feature>